<reference evidence="1 2" key="1">
    <citation type="journal article" date="2021" name="BMC Genomics">
        <title>Datura genome reveals duplications of psychoactive alkaloid biosynthetic genes and high mutation rate following tissue culture.</title>
        <authorList>
            <person name="Rajewski A."/>
            <person name="Carter-House D."/>
            <person name="Stajich J."/>
            <person name="Litt A."/>
        </authorList>
    </citation>
    <scope>NUCLEOTIDE SEQUENCE [LARGE SCALE GENOMIC DNA]</scope>
    <source>
        <strain evidence="1">AR-01</strain>
    </source>
</reference>
<organism evidence="1 2">
    <name type="scientific">Datura stramonium</name>
    <name type="common">Jimsonweed</name>
    <name type="synonym">Common thornapple</name>
    <dbReference type="NCBI Taxonomy" id="4076"/>
    <lineage>
        <taxon>Eukaryota</taxon>
        <taxon>Viridiplantae</taxon>
        <taxon>Streptophyta</taxon>
        <taxon>Embryophyta</taxon>
        <taxon>Tracheophyta</taxon>
        <taxon>Spermatophyta</taxon>
        <taxon>Magnoliopsida</taxon>
        <taxon>eudicotyledons</taxon>
        <taxon>Gunneridae</taxon>
        <taxon>Pentapetalae</taxon>
        <taxon>asterids</taxon>
        <taxon>lamiids</taxon>
        <taxon>Solanales</taxon>
        <taxon>Solanaceae</taxon>
        <taxon>Solanoideae</taxon>
        <taxon>Datureae</taxon>
        <taxon>Datura</taxon>
    </lineage>
</organism>
<dbReference type="EMBL" id="JACEIK010000273">
    <property type="protein sequence ID" value="MCD7453910.1"/>
    <property type="molecule type" value="Genomic_DNA"/>
</dbReference>
<dbReference type="Proteomes" id="UP000823775">
    <property type="component" value="Unassembled WGS sequence"/>
</dbReference>
<gene>
    <name evidence="1" type="ORF">HAX54_022616</name>
</gene>
<keyword evidence="2" id="KW-1185">Reference proteome</keyword>
<evidence type="ECO:0000313" key="2">
    <source>
        <dbReference type="Proteomes" id="UP000823775"/>
    </source>
</evidence>
<protein>
    <submittedName>
        <fullName evidence="1">Uncharacterized protein</fullName>
    </submittedName>
</protein>
<accession>A0ABS8S472</accession>
<proteinExistence type="predicted"/>
<evidence type="ECO:0000313" key="1">
    <source>
        <dbReference type="EMBL" id="MCD7453910.1"/>
    </source>
</evidence>
<comment type="caution">
    <text evidence="1">The sequence shown here is derived from an EMBL/GenBank/DDBJ whole genome shotgun (WGS) entry which is preliminary data.</text>
</comment>
<name>A0ABS8S472_DATST</name>
<sequence>MMRDTMLSSETGVEGKGELVHKAQGKKRSSLYMVYLLSEGVTVPDEKKQNSVHRVSWGFSWQVGSTGQAIQLKLQPESPDSGLEPVFQLSKLPDDYLLTMESVVCSQSIPDTAVRVKWESVGQRQVRGNVAVIDVGAWGSFNGPSG</sequence>